<feature type="signal peptide" evidence="1">
    <location>
        <begin position="1"/>
        <end position="18"/>
    </location>
</feature>
<dbReference type="EMBL" id="WSTB01000001">
    <property type="protein sequence ID" value="MWB93236.1"/>
    <property type="molecule type" value="Genomic_DNA"/>
</dbReference>
<evidence type="ECO:0000256" key="1">
    <source>
        <dbReference type="SAM" id="SignalP"/>
    </source>
</evidence>
<keyword evidence="1" id="KW-0732">Signal</keyword>
<keyword evidence="3" id="KW-1185">Reference proteome</keyword>
<feature type="chain" id="PRO_5026234718" evidence="1">
    <location>
        <begin position="19"/>
        <end position="201"/>
    </location>
</feature>
<evidence type="ECO:0000313" key="3">
    <source>
        <dbReference type="Proteomes" id="UP000471501"/>
    </source>
</evidence>
<dbReference type="RefSeq" id="WP_160373149.1">
    <property type="nucleotide sequence ID" value="NZ_WSTB01000001.1"/>
</dbReference>
<dbReference type="AlphaFoldDB" id="A0A6I4NF76"/>
<gene>
    <name evidence="2" type="ORF">GON26_02600</name>
</gene>
<organism evidence="2 3">
    <name type="scientific">Flavobacterium hydrocarbonoxydans</name>
    <dbReference type="NCBI Taxonomy" id="2683249"/>
    <lineage>
        <taxon>Bacteria</taxon>
        <taxon>Pseudomonadati</taxon>
        <taxon>Bacteroidota</taxon>
        <taxon>Flavobacteriia</taxon>
        <taxon>Flavobacteriales</taxon>
        <taxon>Flavobacteriaceae</taxon>
        <taxon>Flavobacterium</taxon>
    </lineage>
</organism>
<name>A0A6I4NF76_9FLAO</name>
<accession>A0A6I4NF76</accession>
<dbReference type="Proteomes" id="UP000471501">
    <property type="component" value="Unassembled WGS sequence"/>
</dbReference>
<evidence type="ECO:0000313" key="2">
    <source>
        <dbReference type="EMBL" id="MWB93236.1"/>
    </source>
</evidence>
<sequence length="201" mass="23123">MRKIFFALILLFNAPVFSQDILDTLAKETCTCLETKKSDFSNLSDQDLKTEIGLCMIQSYTTHSAEFKENEKINFSDKEGMTKLGENVAMKMMSFCPSMILEIGKSSQSQSNEEEVEEDIFVSGEVTDIKVDQFISLQLKDKNGRNYTLFLLDYFDTASLITNDELKKKDKLKASYTEIELFDSKAKEFRNFKVLRSLEKE</sequence>
<reference evidence="2 3" key="1">
    <citation type="submission" date="2019-12" db="EMBL/GenBank/DDBJ databases">
        <authorList>
            <person name="Kim Y.S."/>
        </authorList>
    </citation>
    <scope>NUCLEOTIDE SEQUENCE [LARGE SCALE GENOMIC DNA]</scope>
    <source>
        <strain evidence="2 3">GA093</strain>
    </source>
</reference>
<proteinExistence type="predicted"/>
<protein>
    <submittedName>
        <fullName evidence="2">Uncharacterized protein</fullName>
    </submittedName>
</protein>
<comment type="caution">
    <text evidence="2">The sequence shown here is derived from an EMBL/GenBank/DDBJ whole genome shotgun (WGS) entry which is preliminary data.</text>
</comment>